<dbReference type="InterPro" id="IPR038454">
    <property type="entry name" value="DnaA_N_sf"/>
</dbReference>
<keyword evidence="3 8" id="KW-0547">Nucleotide-binding</keyword>
<dbReference type="CDD" id="cd06571">
    <property type="entry name" value="Bac_DnaA_C"/>
    <property type="match status" value="1"/>
</dbReference>
<proteinExistence type="inferred from homology"/>
<evidence type="ECO:0000256" key="9">
    <source>
        <dbReference type="RuleBase" id="RU004227"/>
    </source>
</evidence>
<dbReference type="InterPro" id="IPR020591">
    <property type="entry name" value="Chromosome_initiator_DnaA-like"/>
</dbReference>
<dbReference type="PANTHER" id="PTHR30050">
    <property type="entry name" value="CHROMOSOMAL REPLICATION INITIATOR PROTEIN DNAA"/>
    <property type="match status" value="1"/>
</dbReference>
<dbReference type="Gene3D" id="1.10.1750.10">
    <property type="match status" value="1"/>
</dbReference>
<dbReference type="Gene3D" id="3.30.300.180">
    <property type="match status" value="1"/>
</dbReference>
<comment type="similarity">
    <text evidence="9">Belongs to the DnaA family.</text>
</comment>
<evidence type="ECO:0000256" key="5">
    <source>
        <dbReference type="ARBA" id="ARBA00023121"/>
    </source>
</evidence>
<dbReference type="Gene3D" id="1.10.8.60">
    <property type="match status" value="1"/>
</dbReference>
<dbReference type="Pfam" id="PF08299">
    <property type="entry name" value="Bac_DnaA_C"/>
    <property type="match status" value="1"/>
</dbReference>
<evidence type="ECO:0000256" key="6">
    <source>
        <dbReference type="ARBA" id="ARBA00023125"/>
    </source>
</evidence>
<dbReference type="EMBL" id="CP054140">
    <property type="protein sequence ID" value="QQG64866.1"/>
    <property type="molecule type" value="Genomic_DNA"/>
</dbReference>
<reference evidence="11 12" key="1">
    <citation type="submission" date="2020-05" db="EMBL/GenBank/DDBJ databases">
        <title>Complete genome of Desulfobulbus oligotrophicus.</title>
        <authorList>
            <person name="Podar M."/>
        </authorList>
    </citation>
    <scope>NUCLEOTIDE SEQUENCE [LARGE SCALE GENOMIC DNA]</scope>
    <source>
        <strain evidence="11 12">Prop6</strain>
    </source>
</reference>
<keyword evidence="6 8" id="KW-0238">DNA-binding</keyword>
<evidence type="ECO:0000256" key="2">
    <source>
        <dbReference type="ARBA" id="ARBA00022705"/>
    </source>
</evidence>
<evidence type="ECO:0000259" key="10">
    <source>
        <dbReference type="SMART" id="SM00760"/>
    </source>
</evidence>
<keyword evidence="1" id="KW-0963">Cytoplasm</keyword>
<name>A0A7T6APN2_9BACT</name>
<feature type="domain" description="Chromosomal replication initiator DnaA C-terminal" evidence="10">
    <location>
        <begin position="347"/>
        <end position="415"/>
    </location>
</feature>
<keyword evidence="12" id="KW-1185">Reference proteome</keyword>
<dbReference type="InterPro" id="IPR001957">
    <property type="entry name" value="Chromosome_initiator_DnaA"/>
</dbReference>
<evidence type="ECO:0000256" key="4">
    <source>
        <dbReference type="ARBA" id="ARBA00022840"/>
    </source>
</evidence>
<dbReference type="RefSeq" id="WP_199263698.1">
    <property type="nucleotide sequence ID" value="NZ_CP054140.1"/>
</dbReference>
<dbReference type="InterPro" id="IPR027417">
    <property type="entry name" value="P-loop_NTPase"/>
</dbReference>
<dbReference type="PRINTS" id="PR00051">
    <property type="entry name" value="DNAA"/>
</dbReference>
<dbReference type="NCBIfam" id="TIGR00362">
    <property type="entry name" value="DnaA"/>
    <property type="match status" value="1"/>
</dbReference>
<sequence length="438" mass="49312">MMWNTIKKSLHGLLSESELNLWISPIQCQPLEGDILTLTGPDRFFCAWVEDRYLEQIRRVAREVGQFSDVRLLVADPQTQHFENNKRGQLLLPGTAATPKLRSLHPAFTFAQFMMGESNMLAGSACKALAGGEKTFGNCLFMNSSTGLGKSHLTQAVVHQVLQTAPSTRLHYLTAQQFTADMVKNIRAKSMELFSKKYVNNCDMLLVEDIHTLTGKAKTQEELNTILDYLIKSGRRVILTSAVPPNKLTDFDEDFRSRIASGLVTGIMSPDFETRARIIRHKMGQHGLSITDDQVGFMAEYLRGDVRRIENAIIGIKAQCCLHETTPDLAMIRDVVFGLTDGAAEVTAESIRDLIGRQFRVSIDELCSRSRKRTVTFPRQMAMYLTRKFTNQSLADIGSLYNRDHSTVLHAVKIITREMSQQSAVRQQIEILTAQLKR</sequence>
<dbReference type="Proteomes" id="UP000596092">
    <property type="component" value="Chromosome"/>
</dbReference>
<keyword evidence="4 8" id="KW-0067">ATP-binding</keyword>
<evidence type="ECO:0000313" key="12">
    <source>
        <dbReference type="Proteomes" id="UP000596092"/>
    </source>
</evidence>
<keyword evidence="2 8" id="KW-0235">DNA replication</keyword>
<dbReference type="InterPro" id="IPR010921">
    <property type="entry name" value="Trp_repressor/repl_initiator"/>
</dbReference>
<dbReference type="AlphaFoldDB" id="A0A7T6APN2"/>
<dbReference type="GO" id="GO:0006270">
    <property type="term" value="P:DNA replication initiation"/>
    <property type="evidence" value="ECO:0007669"/>
    <property type="project" value="UniProtKB-UniRule"/>
</dbReference>
<dbReference type="GO" id="GO:0008289">
    <property type="term" value="F:lipid binding"/>
    <property type="evidence" value="ECO:0007669"/>
    <property type="project" value="UniProtKB-KW"/>
</dbReference>
<dbReference type="GO" id="GO:0005886">
    <property type="term" value="C:plasma membrane"/>
    <property type="evidence" value="ECO:0007669"/>
    <property type="project" value="TreeGrafter"/>
</dbReference>
<dbReference type="InterPro" id="IPR013159">
    <property type="entry name" value="DnaA_C"/>
</dbReference>
<dbReference type="SUPFAM" id="SSF52540">
    <property type="entry name" value="P-loop containing nucleoside triphosphate hydrolases"/>
    <property type="match status" value="1"/>
</dbReference>
<dbReference type="SUPFAM" id="SSF48295">
    <property type="entry name" value="TrpR-like"/>
    <property type="match status" value="1"/>
</dbReference>
<dbReference type="GO" id="GO:0005524">
    <property type="term" value="F:ATP binding"/>
    <property type="evidence" value="ECO:0007669"/>
    <property type="project" value="UniProtKB-UniRule"/>
</dbReference>
<protein>
    <recommendedName>
        <fullName evidence="7 8">Chromosomal replication initiator protein DnaA</fullName>
    </recommendedName>
</protein>
<dbReference type="Pfam" id="PF00308">
    <property type="entry name" value="Bac_DnaA"/>
    <property type="match status" value="1"/>
</dbReference>
<dbReference type="KEGG" id="dog:HP555_02805"/>
<dbReference type="Pfam" id="PF11638">
    <property type="entry name" value="DnaA_N"/>
    <property type="match status" value="1"/>
</dbReference>
<dbReference type="GO" id="GO:0003688">
    <property type="term" value="F:DNA replication origin binding"/>
    <property type="evidence" value="ECO:0007669"/>
    <property type="project" value="UniProtKB-UniRule"/>
</dbReference>
<evidence type="ECO:0000256" key="1">
    <source>
        <dbReference type="ARBA" id="ARBA00022490"/>
    </source>
</evidence>
<dbReference type="InterPro" id="IPR013317">
    <property type="entry name" value="DnaA_dom"/>
</dbReference>
<dbReference type="InterPro" id="IPR024633">
    <property type="entry name" value="DnaA_N_dom"/>
</dbReference>
<evidence type="ECO:0000256" key="3">
    <source>
        <dbReference type="ARBA" id="ARBA00022741"/>
    </source>
</evidence>
<accession>A0A7T6APN2</accession>
<evidence type="ECO:0000313" key="11">
    <source>
        <dbReference type="EMBL" id="QQG64866.1"/>
    </source>
</evidence>
<dbReference type="PANTHER" id="PTHR30050:SF2">
    <property type="entry name" value="CHROMOSOMAL REPLICATION INITIATOR PROTEIN DNAA"/>
    <property type="match status" value="1"/>
</dbReference>
<comment type="function">
    <text evidence="8">Plays an essential role in the initiation and regulation of chromosomal replication. ATP-DnaA binds to the origin of replication (oriC) to initiate formation of the DNA replication initiation complex once per cell cycle. Binds the DnaA box (a 9 base pair repeat at the origin) and separates the double-stranded (ds)DNA. Forms a right-handed helical filament on oriC DNA; dsDNA binds to the exterior of the filament while single-stranded (ss)DNA is stabiized in the filament's interior. The ATP-DnaA-oriC complex binds and stabilizes one strand of the AT-rich DNA unwinding element (DUE), permitting loading of DNA polymerase. After initiation quickly degrades to an ADP-DnaA complex that is not apt for DNA replication. Binds acidic phospholipids.</text>
</comment>
<evidence type="ECO:0000256" key="8">
    <source>
        <dbReference type="RuleBase" id="RU000577"/>
    </source>
</evidence>
<keyword evidence="5" id="KW-0446">Lipid-binding</keyword>
<dbReference type="SMART" id="SM00760">
    <property type="entry name" value="Bac_DnaA_C"/>
    <property type="match status" value="1"/>
</dbReference>
<gene>
    <name evidence="11" type="primary">dnaA</name>
    <name evidence="11" type="ORF">HP555_02805</name>
</gene>
<dbReference type="GO" id="GO:0006275">
    <property type="term" value="P:regulation of DNA replication"/>
    <property type="evidence" value="ECO:0007669"/>
    <property type="project" value="UniProtKB-UniRule"/>
</dbReference>
<organism evidence="11 12">
    <name type="scientific">Desulfobulbus oligotrophicus</name>
    <dbReference type="NCBI Taxonomy" id="1909699"/>
    <lineage>
        <taxon>Bacteria</taxon>
        <taxon>Pseudomonadati</taxon>
        <taxon>Thermodesulfobacteriota</taxon>
        <taxon>Desulfobulbia</taxon>
        <taxon>Desulfobulbales</taxon>
        <taxon>Desulfobulbaceae</taxon>
        <taxon>Desulfobulbus</taxon>
    </lineage>
</organism>
<evidence type="ECO:0000256" key="7">
    <source>
        <dbReference type="NCBIfam" id="TIGR00362"/>
    </source>
</evidence>
<dbReference type="Gene3D" id="3.40.50.300">
    <property type="entry name" value="P-loop containing nucleotide triphosphate hydrolases"/>
    <property type="match status" value="1"/>
</dbReference>